<dbReference type="SUPFAM" id="SSF50341">
    <property type="entry name" value="CheW-like"/>
    <property type="match status" value="1"/>
</dbReference>
<evidence type="ECO:0000313" key="2">
    <source>
        <dbReference type="EMBL" id="RDH81884.1"/>
    </source>
</evidence>
<gene>
    <name evidence="2" type="ORF">DIZ78_15650</name>
</gene>
<dbReference type="Proteomes" id="UP000254771">
    <property type="component" value="Unassembled WGS sequence"/>
</dbReference>
<accession>A0A370DBY0</accession>
<evidence type="ECO:0000259" key="1">
    <source>
        <dbReference type="PROSITE" id="PS50851"/>
    </source>
</evidence>
<reference evidence="2 3" key="1">
    <citation type="journal article" date="2018" name="ISME J.">
        <title>Endosymbiont genomes yield clues of tubeworm success.</title>
        <authorList>
            <person name="Li Y."/>
            <person name="Liles M.R."/>
            <person name="Halanych K.M."/>
        </authorList>
    </citation>
    <scope>NUCLEOTIDE SEQUENCE [LARGE SCALE GENOMIC DNA]</scope>
    <source>
        <strain evidence="2">A1462</strain>
    </source>
</reference>
<protein>
    <submittedName>
        <fullName evidence="2">Chemotaxis protein</fullName>
    </submittedName>
</protein>
<dbReference type="GO" id="GO:0006935">
    <property type="term" value="P:chemotaxis"/>
    <property type="evidence" value="ECO:0007669"/>
    <property type="project" value="InterPro"/>
</dbReference>
<sequence length="156" mass="17058">MSEAVSSEVRSVLIPLESERLLLPNAAVAEVVGYRKPEPQANLPDWLLGFIEWRQYDIPVVSFDGLLDKSIQAPGHRGRIIVTHTLNGDEELPYIGLVAQAIPRLVRVTSDNILPASTDEDMGVVIQKPVIVGGESALIPDLDELELLVQDALAQM</sequence>
<evidence type="ECO:0000313" key="3">
    <source>
        <dbReference type="Proteomes" id="UP000254771"/>
    </source>
</evidence>
<dbReference type="AlphaFoldDB" id="A0A370DBY0"/>
<dbReference type="InterPro" id="IPR036061">
    <property type="entry name" value="CheW-like_dom_sf"/>
</dbReference>
<feature type="domain" description="CheW-like" evidence="1">
    <location>
        <begin position="8"/>
        <end position="151"/>
    </location>
</feature>
<dbReference type="Pfam" id="PF01584">
    <property type="entry name" value="CheW"/>
    <property type="match status" value="1"/>
</dbReference>
<dbReference type="Gene3D" id="2.30.30.40">
    <property type="entry name" value="SH3 Domains"/>
    <property type="match status" value="1"/>
</dbReference>
<organism evidence="2 3">
    <name type="scientific">endosymbiont of Escarpia spicata</name>
    <dbReference type="NCBI Taxonomy" id="2200908"/>
    <lineage>
        <taxon>Bacteria</taxon>
        <taxon>Pseudomonadati</taxon>
        <taxon>Pseudomonadota</taxon>
        <taxon>Gammaproteobacteria</taxon>
        <taxon>sulfur-oxidizing symbionts</taxon>
    </lineage>
</organism>
<dbReference type="GO" id="GO:0007165">
    <property type="term" value="P:signal transduction"/>
    <property type="evidence" value="ECO:0007669"/>
    <property type="project" value="InterPro"/>
</dbReference>
<dbReference type="EMBL" id="QFXE01000021">
    <property type="protein sequence ID" value="RDH81884.1"/>
    <property type="molecule type" value="Genomic_DNA"/>
</dbReference>
<dbReference type="Gene3D" id="2.40.50.180">
    <property type="entry name" value="CheA-289, Domain 4"/>
    <property type="match status" value="1"/>
</dbReference>
<name>A0A370DBY0_9GAMM</name>
<dbReference type="InterPro" id="IPR002545">
    <property type="entry name" value="CheW-lke_dom"/>
</dbReference>
<comment type="caution">
    <text evidence="2">The sequence shown here is derived from an EMBL/GenBank/DDBJ whole genome shotgun (WGS) entry which is preliminary data.</text>
</comment>
<proteinExistence type="predicted"/>
<dbReference type="PROSITE" id="PS50851">
    <property type="entry name" value="CHEW"/>
    <property type="match status" value="1"/>
</dbReference>
<dbReference type="SMART" id="SM00260">
    <property type="entry name" value="CheW"/>
    <property type="match status" value="1"/>
</dbReference>
<keyword evidence="3" id="KW-1185">Reference proteome</keyword>